<protein>
    <submittedName>
        <fullName evidence="1">GrpB-like predicted nucleotidyltransferase (UPF0157 family)</fullName>
    </submittedName>
</protein>
<organism evidence="1 2">
    <name type="scientific">Inquilinus ginsengisoli</name>
    <dbReference type="NCBI Taxonomy" id="363840"/>
    <lineage>
        <taxon>Bacteria</taxon>
        <taxon>Pseudomonadati</taxon>
        <taxon>Pseudomonadota</taxon>
        <taxon>Alphaproteobacteria</taxon>
        <taxon>Rhodospirillales</taxon>
        <taxon>Rhodospirillaceae</taxon>
        <taxon>Inquilinus</taxon>
    </lineage>
</organism>
<dbReference type="PANTHER" id="PTHR34822:SF1">
    <property type="entry name" value="GRPB FAMILY PROTEIN"/>
    <property type="match status" value="1"/>
</dbReference>
<gene>
    <name evidence="1" type="ORF">E9232_005606</name>
</gene>
<dbReference type="InterPro" id="IPR043519">
    <property type="entry name" value="NT_sf"/>
</dbReference>
<dbReference type="SUPFAM" id="SSF81301">
    <property type="entry name" value="Nucleotidyltransferase"/>
    <property type="match status" value="1"/>
</dbReference>
<comment type="caution">
    <text evidence="1">The sequence shown here is derived from an EMBL/GenBank/DDBJ whole genome shotgun (WGS) entry which is preliminary data.</text>
</comment>
<reference evidence="1 2" key="1">
    <citation type="submission" date="2023-07" db="EMBL/GenBank/DDBJ databases">
        <title>Sorghum-associated microbial communities from plants grown in Nebraska, USA.</title>
        <authorList>
            <person name="Schachtman D."/>
        </authorList>
    </citation>
    <scope>NUCLEOTIDE SEQUENCE [LARGE SCALE GENOMIC DNA]</scope>
    <source>
        <strain evidence="1 2">584</strain>
    </source>
</reference>
<dbReference type="EMBL" id="JAVDPW010000010">
    <property type="protein sequence ID" value="MDR6293061.1"/>
    <property type="molecule type" value="Genomic_DNA"/>
</dbReference>
<keyword evidence="2" id="KW-1185">Reference proteome</keyword>
<evidence type="ECO:0000313" key="2">
    <source>
        <dbReference type="Proteomes" id="UP001262410"/>
    </source>
</evidence>
<dbReference type="RefSeq" id="WP_309799690.1">
    <property type="nucleotide sequence ID" value="NZ_JAVDPW010000010.1"/>
</dbReference>
<evidence type="ECO:0000313" key="1">
    <source>
        <dbReference type="EMBL" id="MDR6293061.1"/>
    </source>
</evidence>
<name>A0ABU1JWR1_9PROT</name>
<accession>A0ABU1JWR1</accession>
<sequence>MGGDRIPRPRSIEVVDYDPSWPAAFEAIRAGLEGLLAGLVLEIHHIGSTAVPGLCAKPKIDVDIVLHSAAAVPEAIERMQATGDYLYHGNRYQDGMWAFTTGRGSRGQRLYLCAPDTQTHLHRLLFRDHLRRHPEAAAAYAALKRKLATETWDDWDHYTGGKGPFVAEIVRRATLERGDLGPMTRGSDVRL</sequence>
<dbReference type="Pfam" id="PF04229">
    <property type="entry name" value="GrpB"/>
    <property type="match status" value="1"/>
</dbReference>
<dbReference type="InterPro" id="IPR007344">
    <property type="entry name" value="GrpB/CoaE"/>
</dbReference>
<proteinExistence type="predicted"/>
<dbReference type="Proteomes" id="UP001262410">
    <property type="component" value="Unassembled WGS sequence"/>
</dbReference>
<dbReference type="PANTHER" id="PTHR34822">
    <property type="entry name" value="GRPB DOMAIN PROTEIN (AFU_ORTHOLOGUE AFUA_1G01530)"/>
    <property type="match status" value="1"/>
</dbReference>
<dbReference type="Gene3D" id="3.30.460.10">
    <property type="entry name" value="Beta Polymerase, domain 2"/>
    <property type="match status" value="1"/>
</dbReference>